<reference evidence="2 3" key="1">
    <citation type="submission" date="2024-10" db="EMBL/GenBank/DDBJ databases">
        <title>The Natural Products Discovery Center: Release of the First 8490 Sequenced Strains for Exploring Actinobacteria Biosynthetic Diversity.</title>
        <authorList>
            <person name="Kalkreuter E."/>
            <person name="Kautsar S.A."/>
            <person name="Yang D."/>
            <person name="Bader C.D."/>
            <person name="Teijaro C.N."/>
            <person name="Fluegel L."/>
            <person name="Davis C.M."/>
            <person name="Simpson J.R."/>
            <person name="Lauterbach L."/>
            <person name="Steele A.D."/>
            <person name="Gui C."/>
            <person name="Meng S."/>
            <person name="Li G."/>
            <person name="Viehrig K."/>
            <person name="Ye F."/>
            <person name="Su P."/>
            <person name="Kiefer A.F."/>
            <person name="Nichols A."/>
            <person name="Cepeda A.J."/>
            <person name="Yan W."/>
            <person name="Fan B."/>
            <person name="Jiang Y."/>
            <person name="Adhikari A."/>
            <person name="Zheng C.-J."/>
            <person name="Schuster L."/>
            <person name="Cowan T.M."/>
            <person name="Smanski M.J."/>
            <person name="Chevrette M.G."/>
            <person name="De Carvalho L.P.S."/>
            <person name="Shen B."/>
        </authorList>
    </citation>
    <scope>NUCLEOTIDE SEQUENCE [LARGE SCALE GENOMIC DNA]</scope>
    <source>
        <strain evidence="2 3">NPDC053399</strain>
    </source>
</reference>
<feature type="region of interest" description="Disordered" evidence="1">
    <location>
        <begin position="1"/>
        <end position="90"/>
    </location>
</feature>
<dbReference type="InterPro" id="IPR036390">
    <property type="entry name" value="WH_DNA-bd_sf"/>
</dbReference>
<evidence type="ECO:0000313" key="2">
    <source>
        <dbReference type="EMBL" id="MFI9102189.1"/>
    </source>
</evidence>
<evidence type="ECO:0000256" key="1">
    <source>
        <dbReference type="SAM" id="MobiDB-lite"/>
    </source>
</evidence>
<evidence type="ECO:0008006" key="4">
    <source>
        <dbReference type="Google" id="ProtNLM"/>
    </source>
</evidence>
<evidence type="ECO:0000313" key="3">
    <source>
        <dbReference type="Proteomes" id="UP001614394"/>
    </source>
</evidence>
<organism evidence="2 3">
    <name type="scientific">Streptomyces fildesensis</name>
    <dbReference type="NCBI Taxonomy" id="375757"/>
    <lineage>
        <taxon>Bacteria</taxon>
        <taxon>Bacillati</taxon>
        <taxon>Actinomycetota</taxon>
        <taxon>Actinomycetes</taxon>
        <taxon>Kitasatosporales</taxon>
        <taxon>Streptomycetaceae</taxon>
        <taxon>Streptomyces</taxon>
    </lineage>
</organism>
<feature type="compositionally biased region" description="Basic residues" evidence="1">
    <location>
        <begin position="1"/>
        <end position="13"/>
    </location>
</feature>
<keyword evidence="3" id="KW-1185">Reference proteome</keyword>
<sequence length="146" mass="15565">MSKHQKGRRHRTVNRNPRPAGPARPPAAPRPPAASGPAAARVVAEEEQGATRTPESSPHAPQTAKTAKPDAPRASEPVPDGGLGHHAARTWEEVRSAGDGGITVEELCTAVGYQSRTILKHLKVLAQDGLAEPFGERWRPTGQKLF</sequence>
<accession>A0ABW8C6Y2</accession>
<proteinExistence type="predicted"/>
<name>A0ABW8C6Y2_9ACTN</name>
<feature type="compositionally biased region" description="Pro residues" evidence="1">
    <location>
        <begin position="19"/>
        <end position="34"/>
    </location>
</feature>
<dbReference type="RefSeq" id="WP_399649508.1">
    <property type="nucleotide sequence ID" value="NZ_JBITYG010000004.1"/>
</dbReference>
<gene>
    <name evidence="2" type="ORF">ACIGXA_16850</name>
</gene>
<comment type="caution">
    <text evidence="2">The sequence shown here is derived from an EMBL/GenBank/DDBJ whole genome shotgun (WGS) entry which is preliminary data.</text>
</comment>
<dbReference type="Proteomes" id="UP001614394">
    <property type="component" value="Unassembled WGS sequence"/>
</dbReference>
<protein>
    <recommendedName>
        <fullName evidence="4">HTH iclR-type domain-containing protein</fullName>
    </recommendedName>
</protein>
<feature type="compositionally biased region" description="Polar residues" evidence="1">
    <location>
        <begin position="50"/>
        <end position="65"/>
    </location>
</feature>
<dbReference type="EMBL" id="JBITYG010000004">
    <property type="protein sequence ID" value="MFI9102189.1"/>
    <property type="molecule type" value="Genomic_DNA"/>
</dbReference>
<dbReference type="SUPFAM" id="SSF46785">
    <property type="entry name" value="Winged helix' DNA-binding domain"/>
    <property type="match status" value="1"/>
</dbReference>